<evidence type="ECO:0000313" key="3">
    <source>
        <dbReference type="Proteomes" id="UP001149079"/>
    </source>
</evidence>
<sequence>MKARRHSLGSDHTFSEMSFLSQGNHPSLHPVSSVRDGPASQRERECRQEPQLEHHLCDRKLAMSHSSNNLCGVKRRLDTSHSPSFTVKGPNAREVSTDVHGFRNAASEPQTKRRKTSSRSPSVPYTSSESDVGGLDESRGIEQYLLDVLHAGLDHQALCSEDSKPVLARRYWSLSELWVLLWERQAFWSNETGNEKQASHEPTPEQPAAAEVTPEKLQENKFQNSASEPQTKRKKASSRSPSLRGMKRKLDTSHSPSFTVKEPNAREVSTDVHGFQNAASEPHTKRRKTSSRSPSVPYTSSESDVGGLDESRGIEQYLLDILHAGLGHQALCSEDSKPVLARRYWSLSELWVLLWERQPFWSNETGNEIQASHEPTPEQPAAAEVTPEKLQENDSPGIPDSVEASQSHTEMSNPTPKTMVETASTASSDGLEQHSVLGPQGNAAQEENEALQISDRKGYLNVASNVAEASNKQYFYTETWNEDNCESPLEGPGDDSASPAPTLEVQQVPVPNIDIYEISQIDDDDEFYHTLDVAYDEITSPGLMAKVANLQRSIAKNGLDGSRPQPTQNADYLDEFDVTEDTEEGEPKELATVSENTIQDNHGSRPPEPCQQHEEPLQYSNYPLFHQSNELSGEWPWLAREYAQPTFPSSPEINARLSRFPGIRGFWRQNRLY</sequence>
<feature type="region of interest" description="Disordered" evidence="1">
    <location>
        <begin position="1"/>
        <end position="50"/>
    </location>
</feature>
<feature type="region of interest" description="Disordered" evidence="1">
    <location>
        <begin position="367"/>
        <end position="449"/>
    </location>
</feature>
<proteinExistence type="predicted"/>
<dbReference type="RefSeq" id="XP_056518647.1">
    <property type="nucleotide sequence ID" value="XM_056668817.1"/>
</dbReference>
<evidence type="ECO:0000256" key="1">
    <source>
        <dbReference type="SAM" id="MobiDB-lite"/>
    </source>
</evidence>
<comment type="caution">
    <text evidence="2">The sequence shown here is derived from an EMBL/GenBank/DDBJ whole genome shotgun (WGS) entry which is preliminary data.</text>
</comment>
<dbReference type="OrthoDB" id="2537141at2759"/>
<gene>
    <name evidence="2" type="ORF">N7515_008073</name>
</gene>
<feature type="region of interest" description="Disordered" evidence="1">
    <location>
        <begin position="79"/>
        <end position="136"/>
    </location>
</feature>
<reference evidence="2" key="1">
    <citation type="submission" date="2022-11" db="EMBL/GenBank/DDBJ databases">
        <authorList>
            <person name="Petersen C."/>
        </authorList>
    </citation>
    <scope>NUCLEOTIDE SEQUENCE</scope>
    <source>
        <strain evidence="2">IBT 22155</strain>
    </source>
</reference>
<feature type="compositionally biased region" description="Low complexity" evidence="1">
    <location>
        <begin position="291"/>
        <end position="303"/>
    </location>
</feature>
<accession>A0A9W9GMA9</accession>
<protein>
    <submittedName>
        <fullName evidence="2">Uncharacterized protein</fullName>
    </submittedName>
</protein>
<organism evidence="2 3">
    <name type="scientific">Penicillium bovifimosum</name>
    <dbReference type="NCBI Taxonomy" id="126998"/>
    <lineage>
        <taxon>Eukaryota</taxon>
        <taxon>Fungi</taxon>
        <taxon>Dikarya</taxon>
        <taxon>Ascomycota</taxon>
        <taxon>Pezizomycotina</taxon>
        <taxon>Eurotiomycetes</taxon>
        <taxon>Eurotiomycetidae</taxon>
        <taxon>Eurotiales</taxon>
        <taxon>Aspergillaceae</taxon>
        <taxon>Penicillium</taxon>
    </lineage>
</organism>
<dbReference type="EMBL" id="JAPQKL010000006">
    <property type="protein sequence ID" value="KAJ5124248.1"/>
    <property type="molecule type" value="Genomic_DNA"/>
</dbReference>
<dbReference type="AlphaFoldDB" id="A0A9W9GMA9"/>
<evidence type="ECO:0000313" key="2">
    <source>
        <dbReference type="EMBL" id="KAJ5124248.1"/>
    </source>
</evidence>
<reference evidence="2" key="2">
    <citation type="journal article" date="2023" name="IMA Fungus">
        <title>Comparative genomic study of the Penicillium genus elucidates a diverse pangenome and 15 lateral gene transfer events.</title>
        <authorList>
            <person name="Petersen C."/>
            <person name="Sorensen T."/>
            <person name="Nielsen M.R."/>
            <person name="Sondergaard T.E."/>
            <person name="Sorensen J.L."/>
            <person name="Fitzpatrick D.A."/>
            <person name="Frisvad J.C."/>
            <person name="Nielsen K.L."/>
        </authorList>
    </citation>
    <scope>NUCLEOTIDE SEQUENCE</scope>
    <source>
        <strain evidence="2">IBT 22155</strain>
    </source>
</reference>
<feature type="compositionally biased region" description="Polar residues" evidence="1">
    <location>
        <begin position="220"/>
        <end position="229"/>
    </location>
</feature>
<name>A0A9W9GMA9_9EURO</name>
<keyword evidence="3" id="KW-1185">Reference proteome</keyword>
<dbReference type="GeneID" id="81407987"/>
<feature type="compositionally biased region" description="Basic and acidic residues" evidence="1">
    <location>
        <begin position="193"/>
        <end position="203"/>
    </location>
</feature>
<feature type="compositionally biased region" description="Polar residues" evidence="1">
    <location>
        <begin position="10"/>
        <end position="25"/>
    </location>
</feature>
<feature type="region of interest" description="Disordered" evidence="1">
    <location>
        <begin position="192"/>
        <end position="308"/>
    </location>
</feature>
<feature type="compositionally biased region" description="Basic and acidic residues" evidence="1">
    <location>
        <begin position="41"/>
        <end position="50"/>
    </location>
</feature>
<dbReference type="Proteomes" id="UP001149079">
    <property type="component" value="Unassembled WGS sequence"/>
</dbReference>
<feature type="compositionally biased region" description="Polar residues" evidence="1">
    <location>
        <begin position="403"/>
        <end position="430"/>
    </location>
</feature>
<feature type="compositionally biased region" description="Low complexity" evidence="1">
    <location>
        <begin position="118"/>
        <end position="130"/>
    </location>
</feature>